<feature type="transmembrane region" description="Helical" evidence="7">
    <location>
        <begin position="63"/>
        <end position="84"/>
    </location>
</feature>
<comment type="caution">
    <text evidence="8">The sequence shown here is derived from an EMBL/GenBank/DDBJ whole genome shotgun (WGS) entry which is preliminary data.</text>
</comment>
<dbReference type="EMBL" id="JAEPBG010000008">
    <property type="protein sequence ID" value="MBK4736560.1"/>
    <property type="molecule type" value="Genomic_DNA"/>
</dbReference>
<dbReference type="InterPro" id="IPR052049">
    <property type="entry name" value="Electron_transfer_protein"/>
</dbReference>
<evidence type="ECO:0000256" key="2">
    <source>
        <dbReference type="ARBA" id="ARBA00008929"/>
    </source>
</evidence>
<evidence type="ECO:0000313" key="8">
    <source>
        <dbReference type="EMBL" id="MBK4736560.1"/>
    </source>
</evidence>
<dbReference type="Gene3D" id="1.20.1630.10">
    <property type="entry name" value="Formate dehydrogenase/DMSO reductase domain"/>
    <property type="match status" value="1"/>
</dbReference>
<dbReference type="Pfam" id="PF03916">
    <property type="entry name" value="NrfD"/>
    <property type="match status" value="1"/>
</dbReference>
<dbReference type="InterPro" id="IPR005614">
    <property type="entry name" value="NrfD-like"/>
</dbReference>
<dbReference type="RefSeq" id="WP_200594130.1">
    <property type="nucleotide sequence ID" value="NZ_JAEPBG010000008.1"/>
</dbReference>
<dbReference type="AlphaFoldDB" id="A0A934STZ9"/>
<evidence type="ECO:0000256" key="1">
    <source>
        <dbReference type="ARBA" id="ARBA00004651"/>
    </source>
</evidence>
<evidence type="ECO:0000256" key="6">
    <source>
        <dbReference type="ARBA" id="ARBA00023136"/>
    </source>
</evidence>
<protein>
    <submittedName>
        <fullName evidence="8">Polysulfide reductase NrfD</fullName>
    </submittedName>
</protein>
<proteinExistence type="inferred from homology"/>
<feature type="transmembrane region" description="Helical" evidence="7">
    <location>
        <begin position="136"/>
        <end position="157"/>
    </location>
</feature>
<reference evidence="8" key="1">
    <citation type="submission" date="2021-01" db="EMBL/GenBank/DDBJ databases">
        <title>Genome sequence of strain Noviherbaspirillum sp. DKR-6.</title>
        <authorList>
            <person name="Chaudhary D.K."/>
        </authorList>
    </citation>
    <scope>NUCLEOTIDE SEQUENCE</scope>
    <source>
        <strain evidence="8">DKR-6</strain>
    </source>
</reference>
<name>A0A934STZ9_9BURK</name>
<keyword evidence="4 7" id="KW-0812">Transmembrane</keyword>
<dbReference type="PANTHER" id="PTHR34856">
    <property type="entry name" value="PROTEIN NRFD"/>
    <property type="match status" value="1"/>
</dbReference>
<comment type="subcellular location">
    <subcellularLocation>
        <location evidence="1">Cell membrane</location>
        <topology evidence="1">Multi-pass membrane protein</topology>
    </subcellularLocation>
</comment>
<evidence type="ECO:0000256" key="4">
    <source>
        <dbReference type="ARBA" id="ARBA00022692"/>
    </source>
</evidence>
<evidence type="ECO:0000313" key="9">
    <source>
        <dbReference type="Proteomes" id="UP000622890"/>
    </source>
</evidence>
<accession>A0A934STZ9</accession>
<sequence length="360" mass="38106">MNAKIPTPLTELSPYPLPPTLQSEPLPGVPLEQPQATSTPYDGPTYYGHPAVKPAGYGALVWGYTWVAGLAGSAQIIATLADFTGRSRYASLVRNARYLASGASIVGPVLLIADLHTPQRWYNMLRIFRKTSPMSIGSYILTSFSGFTGLTAIAQFFKSPRRRWTRTLARAAQLPAGLTGVGMSTYTGSLISATSSPTWAAQPRLISARFACSAMASAAAALSLSERAFDDARNCDALDNIALVATLAGTALSQASENDYRVEGLDGVMHKDSATATYNSLSENLGHLLPLVCFGLAGLAPKRARGLSALASLGILAGGMMMRAGIFRAGNESAKRPQDYFQLTRPERLPASEAPAMGDA</sequence>
<comment type="similarity">
    <text evidence="2">Belongs to the NrfD family.</text>
</comment>
<keyword evidence="6 7" id="KW-0472">Membrane</keyword>
<feature type="transmembrane region" description="Helical" evidence="7">
    <location>
        <begin position="96"/>
        <end position="116"/>
    </location>
</feature>
<keyword evidence="3" id="KW-1003">Cell membrane</keyword>
<keyword evidence="9" id="KW-1185">Reference proteome</keyword>
<evidence type="ECO:0000256" key="5">
    <source>
        <dbReference type="ARBA" id="ARBA00022989"/>
    </source>
</evidence>
<evidence type="ECO:0000256" key="3">
    <source>
        <dbReference type="ARBA" id="ARBA00022475"/>
    </source>
</evidence>
<dbReference type="PANTHER" id="PTHR34856:SF2">
    <property type="entry name" value="PROTEIN NRFD"/>
    <property type="match status" value="1"/>
</dbReference>
<keyword evidence="5 7" id="KW-1133">Transmembrane helix</keyword>
<dbReference type="GO" id="GO:0005886">
    <property type="term" value="C:plasma membrane"/>
    <property type="evidence" value="ECO:0007669"/>
    <property type="project" value="UniProtKB-SubCell"/>
</dbReference>
<evidence type="ECO:0000256" key="7">
    <source>
        <dbReference type="SAM" id="Phobius"/>
    </source>
</evidence>
<dbReference type="Proteomes" id="UP000622890">
    <property type="component" value="Unassembled WGS sequence"/>
</dbReference>
<organism evidence="8 9">
    <name type="scientific">Noviherbaspirillum pedocola</name>
    <dbReference type="NCBI Taxonomy" id="2801341"/>
    <lineage>
        <taxon>Bacteria</taxon>
        <taxon>Pseudomonadati</taxon>
        <taxon>Pseudomonadota</taxon>
        <taxon>Betaproteobacteria</taxon>
        <taxon>Burkholderiales</taxon>
        <taxon>Oxalobacteraceae</taxon>
        <taxon>Noviherbaspirillum</taxon>
    </lineage>
</organism>
<gene>
    <name evidence="8" type="primary">nrfD</name>
    <name evidence="8" type="ORF">JJB74_18200</name>
</gene>